<comment type="function">
    <text evidence="2">Antitoxin component of a type II toxin-antitoxin (TA) system.</text>
</comment>
<dbReference type="EMBL" id="ABCK01000041">
    <property type="protein sequence ID" value="EDM24948.1"/>
    <property type="molecule type" value="Genomic_DNA"/>
</dbReference>
<protein>
    <recommendedName>
        <fullName evidence="2">Antitoxin</fullName>
    </recommendedName>
</protein>
<sequence length="79" mass="8977">MNVNIHEAKTQISKLLKLCEQSEEIIIARKGEPVAKLSSLKNNRSLGFFQCDVNMNNFDDPILGMEDYLIAEDNNEHTP</sequence>
<evidence type="ECO:0000256" key="1">
    <source>
        <dbReference type="ARBA" id="ARBA00009981"/>
    </source>
</evidence>
<dbReference type="SUPFAM" id="SSF143120">
    <property type="entry name" value="YefM-like"/>
    <property type="match status" value="1"/>
</dbReference>
<evidence type="ECO:0000256" key="2">
    <source>
        <dbReference type="RuleBase" id="RU362080"/>
    </source>
</evidence>
<evidence type="ECO:0000313" key="3">
    <source>
        <dbReference type="EMBL" id="EDM24948.1"/>
    </source>
</evidence>
<dbReference type="STRING" id="313628.LNTAR_02984"/>
<reference evidence="3 4" key="1">
    <citation type="journal article" date="2010" name="J. Bacteriol.">
        <title>Genome sequence of Lentisphaera araneosa HTCC2155T, the type species of the order Lentisphaerales in the phylum Lentisphaerae.</title>
        <authorList>
            <person name="Thrash J.C."/>
            <person name="Cho J.C."/>
            <person name="Vergin K.L."/>
            <person name="Morris R.M."/>
            <person name="Giovannoni S.J."/>
        </authorList>
    </citation>
    <scope>NUCLEOTIDE SEQUENCE [LARGE SCALE GENOMIC DNA]</scope>
    <source>
        <strain evidence="3 4">HTCC2155</strain>
    </source>
</reference>
<dbReference type="InterPro" id="IPR006442">
    <property type="entry name" value="Antitoxin_Phd/YefM"/>
</dbReference>
<proteinExistence type="inferred from homology"/>
<dbReference type="Pfam" id="PF02604">
    <property type="entry name" value="PhdYeFM_antitox"/>
    <property type="match status" value="1"/>
</dbReference>
<dbReference type="Gene3D" id="3.40.1620.10">
    <property type="entry name" value="YefM-like domain"/>
    <property type="match status" value="1"/>
</dbReference>
<gene>
    <name evidence="3" type="ORF">LNTAR_02984</name>
</gene>
<comment type="similarity">
    <text evidence="1 2">Belongs to the phD/YefM antitoxin family.</text>
</comment>
<comment type="caution">
    <text evidence="3">The sequence shown here is derived from an EMBL/GenBank/DDBJ whole genome shotgun (WGS) entry which is preliminary data.</text>
</comment>
<dbReference type="Proteomes" id="UP000004947">
    <property type="component" value="Unassembled WGS sequence"/>
</dbReference>
<accession>A6DTS7</accession>
<evidence type="ECO:0000313" key="4">
    <source>
        <dbReference type="Proteomes" id="UP000004947"/>
    </source>
</evidence>
<name>A6DTS7_9BACT</name>
<organism evidence="3 4">
    <name type="scientific">Lentisphaera araneosa HTCC2155</name>
    <dbReference type="NCBI Taxonomy" id="313628"/>
    <lineage>
        <taxon>Bacteria</taxon>
        <taxon>Pseudomonadati</taxon>
        <taxon>Lentisphaerota</taxon>
        <taxon>Lentisphaeria</taxon>
        <taxon>Lentisphaerales</taxon>
        <taxon>Lentisphaeraceae</taxon>
        <taxon>Lentisphaera</taxon>
    </lineage>
</organism>
<dbReference type="InterPro" id="IPR036165">
    <property type="entry name" value="YefM-like_sf"/>
</dbReference>
<keyword evidence="4" id="KW-1185">Reference proteome</keyword>
<dbReference type="AlphaFoldDB" id="A6DTS7"/>
<dbReference type="OrthoDB" id="9800503at2"/>
<dbReference type="RefSeq" id="WP_007281224.1">
    <property type="nucleotide sequence ID" value="NZ_ABCK01000041.1"/>
</dbReference>